<dbReference type="Pfam" id="PF25900">
    <property type="entry name" value="PAPPA"/>
    <property type="match status" value="1"/>
</dbReference>
<dbReference type="MEROPS" id="M43.005"/>
<dbReference type="STRING" id="8022.A0A060X102"/>
<evidence type="ECO:0000256" key="1">
    <source>
        <dbReference type="ARBA" id="ARBA00008721"/>
    </source>
</evidence>
<organism evidence="4 5">
    <name type="scientific">Oncorhynchus mykiss</name>
    <name type="common">Rainbow trout</name>
    <name type="synonym">Salmo gairdneri</name>
    <dbReference type="NCBI Taxonomy" id="8022"/>
    <lineage>
        <taxon>Eukaryota</taxon>
        <taxon>Metazoa</taxon>
        <taxon>Chordata</taxon>
        <taxon>Craniata</taxon>
        <taxon>Vertebrata</taxon>
        <taxon>Euteleostomi</taxon>
        <taxon>Actinopterygii</taxon>
        <taxon>Neopterygii</taxon>
        <taxon>Teleostei</taxon>
        <taxon>Protacanthopterygii</taxon>
        <taxon>Salmoniformes</taxon>
        <taxon>Salmonidae</taxon>
        <taxon>Salmoninae</taxon>
        <taxon>Oncorhynchus</taxon>
    </lineage>
</organism>
<comment type="similarity">
    <text evidence="1">Belongs to the peptidase M43B family.</text>
</comment>
<dbReference type="AlphaFoldDB" id="A0A060X102"/>
<dbReference type="Gene3D" id="2.60.120.200">
    <property type="match status" value="1"/>
</dbReference>
<dbReference type="InterPro" id="IPR024079">
    <property type="entry name" value="MetalloPept_cat_dom_sf"/>
</dbReference>
<dbReference type="EMBL" id="FR904722">
    <property type="protein sequence ID" value="CDQ70545.1"/>
    <property type="molecule type" value="Genomic_DNA"/>
</dbReference>
<dbReference type="FunFam" id="3.40.390.10:FF:000031">
    <property type="entry name" value="Pappalysin 2"/>
    <property type="match status" value="1"/>
</dbReference>
<reference evidence="4" key="1">
    <citation type="journal article" date="2014" name="Nat. Commun.">
        <title>The rainbow trout genome provides novel insights into evolution after whole-genome duplication in vertebrates.</title>
        <authorList>
            <person name="Berthelot C."/>
            <person name="Brunet F."/>
            <person name="Chalopin D."/>
            <person name="Juanchich A."/>
            <person name="Bernard M."/>
            <person name="Noel B."/>
            <person name="Bento P."/>
            <person name="Da Silva C."/>
            <person name="Labadie K."/>
            <person name="Alberti A."/>
            <person name="Aury J.M."/>
            <person name="Louis A."/>
            <person name="Dehais P."/>
            <person name="Bardou P."/>
            <person name="Montfort J."/>
            <person name="Klopp C."/>
            <person name="Cabau C."/>
            <person name="Gaspin C."/>
            <person name="Thorgaard G.H."/>
            <person name="Boussaha M."/>
            <person name="Quillet E."/>
            <person name="Guyomard R."/>
            <person name="Galiana D."/>
            <person name="Bobe J."/>
            <person name="Volff J.N."/>
            <person name="Genet C."/>
            <person name="Wincker P."/>
            <person name="Jaillon O."/>
            <person name="Roest Crollius H."/>
            <person name="Guiguen Y."/>
        </authorList>
    </citation>
    <scope>NUCLEOTIDE SEQUENCE [LARGE SCALE GENOMIC DNA]</scope>
</reference>
<dbReference type="InterPro" id="IPR013320">
    <property type="entry name" value="ConA-like_dom_sf"/>
</dbReference>
<dbReference type="GO" id="GO:0005615">
    <property type="term" value="C:extracellular space"/>
    <property type="evidence" value="ECO:0007669"/>
    <property type="project" value="TreeGrafter"/>
</dbReference>
<evidence type="ECO:0000313" key="4">
    <source>
        <dbReference type="EMBL" id="CDQ70545.1"/>
    </source>
</evidence>
<dbReference type="SUPFAM" id="SSF55486">
    <property type="entry name" value="Metalloproteases ('zincins'), catalytic domain"/>
    <property type="match status" value="1"/>
</dbReference>
<protein>
    <submittedName>
        <fullName evidence="4">Uncharacterized protein</fullName>
    </submittedName>
</protein>
<dbReference type="InterPro" id="IPR008754">
    <property type="entry name" value="Peptidase_M43"/>
</dbReference>
<dbReference type="Proteomes" id="UP000193380">
    <property type="component" value="Unassembled WGS sequence"/>
</dbReference>
<dbReference type="InterPro" id="IPR058897">
    <property type="entry name" value="PAPPA_SD_C"/>
</dbReference>
<dbReference type="GO" id="GO:0004222">
    <property type="term" value="F:metalloendopeptidase activity"/>
    <property type="evidence" value="ECO:0007669"/>
    <property type="project" value="TreeGrafter"/>
</dbReference>
<dbReference type="Pfam" id="PF05572">
    <property type="entry name" value="Peptidase_M43"/>
    <property type="match status" value="1"/>
</dbReference>
<name>A0A060X102_ONCMY</name>
<dbReference type="PANTHER" id="PTHR46130">
    <property type="entry name" value="LAMGL DOMAIN-CONTAINING PROTEIN"/>
    <property type="match status" value="1"/>
</dbReference>
<proteinExistence type="inferred from homology"/>
<feature type="domain" description="Pappalysin-1 SD scarf" evidence="3">
    <location>
        <begin position="435"/>
        <end position="469"/>
    </location>
</feature>
<evidence type="ECO:0000259" key="2">
    <source>
        <dbReference type="Pfam" id="PF05572"/>
    </source>
</evidence>
<gene>
    <name evidence="4" type="ORF">GSONMT00012159001</name>
</gene>
<evidence type="ECO:0000259" key="3">
    <source>
        <dbReference type="Pfam" id="PF25900"/>
    </source>
</evidence>
<dbReference type="GO" id="GO:0006508">
    <property type="term" value="P:proteolysis"/>
    <property type="evidence" value="ECO:0007669"/>
    <property type="project" value="TreeGrafter"/>
</dbReference>
<sequence length="482" mass="54374">MASYNGHRMKLYIDGAKVGESSLQSGNLYSPFMETCRILLLGGDQSDLGHNFRGHIGGIVLWVLPRTHEDLLKGPSRIDKREPNLALWADFSEIEQQWSPHKEGYHPSIVIIPIPEQEHVSPFLPPPCGLTTCDNTDIILGYNNHWQLRTEKRIRYRIVNICNDDGSRPTRRDGVCNTECNSIHYDYDDGDCCDPEVTDVLKTCFDPESPDRAYMSVKELKELLHLSSTDTLNVFFANNSAREELAGAATWPWAKEALNHQGGMVMNPSYFGTIGHNNTMIHEMGHIFGLYHVFKGVSERESCDDPCQETTPSMETGDLCADTAPTPKSKACHDPGHVNDTCGITLYQDTPYNNYMSYTDDNCTNHFTPNQVARMHCYMDLVYENWLNNRRPSPIPLKPMVIRQSSDSVSIHWLPPVRGPLHQSSPTVDSVNCRDCEADGVFHQYAYEATSPRVCDSSGYWTPEEAIGQYFSFATHGPVWLS</sequence>
<dbReference type="SUPFAM" id="SSF49899">
    <property type="entry name" value="Concanavalin A-like lectins/glucanases"/>
    <property type="match status" value="1"/>
</dbReference>
<dbReference type="InterPro" id="IPR043543">
    <property type="entry name" value="PAPPA/PAPPA2"/>
</dbReference>
<dbReference type="PANTHER" id="PTHR46130:SF1">
    <property type="entry name" value="PAPPALYSIN-2"/>
    <property type="match status" value="1"/>
</dbReference>
<feature type="domain" description="Peptidase M43 pregnancy-associated plasma-A" evidence="2">
    <location>
        <begin position="230"/>
        <end position="378"/>
    </location>
</feature>
<accession>A0A060X102</accession>
<dbReference type="PaxDb" id="8022-A0A060X102"/>
<dbReference type="Gene3D" id="3.40.390.10">
    <property type="entry name" value="Collagenase (Catalytic Domain)"/>
    <property type="match status" value="1"/>
</dbReference>
<evidence type="ECO:0000313" key="5">
    <source>
        <dbReference type="Proteomes" id="UP000193380"/>
    </source>
</evidence>
<dbReference type="GO" id="GO:0007166">
    <property type="term" value="P:cell surface receptor signaling pathway"/>
    <property type="evidence" value="ECO:0007669"/>
    <property type="project" value="TreeGrafter"/>
</dbReference>
<reference evidence="4" key="2">
    <citation type="submission" date="2014-03" db="EMBL/GenBank/DDBJ databases">
        <authorList>
            <person name="Genoscope - CEA"/>
        </authorList>
    </citation>
    <scope>NUCLEOTIDE SEQUENCE</scope>
</reference>